<gene>
    <name evidence="1" type="ORF">ACFPCY_06370</name>
</gene>
<protein>
    <submittedName>
        <fullName evidence="1">Uncharacterized protein</fullName>
    </submittedName>
</protein>
<evidence type="ECO:0000313" key="2">
    <source>
        <dbReference type="Proteomes" id="UP001595872"/>
    </source>
</evidence>
<dbReference type="RefSeq" id="WP_378252674.1">
    <property type="nucleotide sequence ID" value="NZ_JBHSIT010000002.1"/>
</dbReference>
<organism evidence="1 2">
    <name type="scientific">Actinomadura gamaensis</name>
    <dbReference type="NCBI Taxonomy" id="1763541"/>
    <lineage>
        <taxon>Bacteria</taxon>
        <taxon>Bacillati</taxon>
        <taxon>Actinomycetota</taxon>
        <taxon>Actinomycetes</taxon>
        <taxon>Streptosporangiales</taxon>
        <taxon>Thermomonosporaceae</taxon>
        <taxon>Actinomadura</taxon>
    </lineage>
</organism>
<comment type="caution">
    <text evidence="1">The sequence shown here is derived from an EMBL/GenBank/DDBJ whole genome shotgun (WGS) entry which is preliminary data.</text>
</comment>
<keyword evidence="2" id="KW-1185">Reference proteome</keyword>
<reference evidence="2" key="1">
    <citation type="journal article" date="2019" name="Int. J. Syst. Evol. Microbiol.">
        <title>The Global Catalogue of Microorganisms (GCM) 10K type strain sequencing project: providing services to taxonomists for standard genome sequencing and annotation.</title>
        <authorList>
            <consortium name="The Broad Institute Genomics Platform"/>
            <consortium name="The Broad Institute Genome Sequencing Center for Infectious Disease"/>
            <person name="Wu L."/>
            <person name="Ma J."/>
        </authorList>
    </citation>
    <scope>NUCLEOTIDE SEQUENCE [LARGE SCALE GENOMIC DNA]</scope>
    <source>
        <strain evidence="2">KLKA75</strain>
    </source>
</reference>
<dbReference type="Proteomes" id="UP001595872">
    <property type="component" value="Unassembled WGS sequence"/>
</dbReference>
<sequence length="133" mass="13774">MNQPRAAEPATVLQEVYTDLNRAKAIITRAIDQLPDGYIRLGLAEGEAADALAALRSAPSLSPTAVAKAQVEADAVTGLSDEDIAPALDQIATVAASASTSLVEGAGRSVLPADVLAFLNAALYVGRLREQFE</sequence>
<dbReference type="EMBL" id="JBHSIT010000002">
    <property type="protein sequence ID" value="MFC4906934.1"/>
    <property type="molecule type" value="Genomic_DNA"/>
</dbReference>
<name>A0ABV9TTM2_9ACTN</name>
<accession>A0ABV9TTM2</accession>
<evidence type="ECO:0000313" key="1">
    <source>
        <dbReference type="EMBL" id="MFC4906934.1"/>
    </source>
</evidence>
<proteinExistence type="predicted"/>